<feature type="domain" description="DNA2/NAM7 helicase helicase" evidence="6">
    <location>
        <begin position="1050"/>
        <end position="1097"/>
    </location>
</feature>
<accession>A0A0H5DQT0</accession>
<keyword evidence="4 9" id="KW-0347">Helicase</keyword>
<dbReference type="GO" id="GO:0016787">
    <property type="term" value="F:hydrolase activity"/>
    <property type="evidence" value="ECO:0007669"/>
    <property type="project" value="UniProtKB-KW"/>
</dbReference>
<name>A0A0H5DQT0_9BACT</name>
<gene>
    <name evidence="9" type="ORF">ELAC_0604</name>
</gene>
<keyword evidence="3" id="KW-0378">Hydrolase</keyword>
<evidence type="ECO:0000313" key="9">
    <source>
        <dbReference type="EMBL" id="CRX37959.1"/>
    </source>
</evidence>
<dbReference type="InterPro" id="IPR050534">
    <property type="entry name" value="Coronavir_polyprotein_1ab"/>
</dbReference>
<evidence type="ECO:0000259" key="6">
    <source>
        <dbReference type="Pfam" id="PF13086"/>
    </source>
</evidence>
<keyword evidence="2" id="KW-0547">Nucleotide-binding</keyword>
<dbReference type="GO" id="GO:0005524">
    <property type="term" value="F:ATP binding"/>
    <property type="evidence" value="ECO:0007669"/>
    <property type="project" value="UniProtKB-KW"/>
</dbReference>
<comment type="similarity">
    <text evidence="1">Belongs to the DNA2/NAM7 helicase family.</text>
</comment>
<feature type="domain" description="DNA2/NAM7 helicase-like C-terminal" evidence="7">
    <location>
        <begin position="1142"/>
        <end position="1317"/>
    </location>
</feature>
<dbReference type="Gene3D" id="3.40.960.10">
    <property type="entry name" value="VSR Endonuclease"/>
    <property type="match status" value="1"/>
</dbReference>
<evidence type="ECO:0000256" key="4">
    <source>
        <dbReference type="ARBA" id="ARBA00022806"/>
    </source>
</evidence>
<dbReference type="OrthoDB" id="9757917at2"/>
<dbReference type="SUPFAM" id="SSF52980">
    <property type="entry name" value="Restriction endonuclease-like"/>
    <property type="match status" value="1"/>
</dbReference>
<dbReference type="InterPro" id="IPR047187">
    <property type="entry name" value="SF1_C_Upf1"/>
</dbReference>
<evidence type="ECO:0000259" key="8">
    <source>
        <dbReference type="Pfam" id="PF18741"/>
    </source>
</evidence>
<dbReference type="CDD" id="cd18808">
    <property type="entry name" value="SF1_C_Upf1"/>
    <property type="match status" value="1"/>
</dbReference>
<dbReference type="Proteomes" id="UP000220251">
    <property type="component" value="Unassembled WGS sequence"/>
</dbReference>
<dbReference type="Pfam" id="PF13086">
    <property type="entry name" value="AAA_11"/>
    <property type="match status" value="2"/>
</dbReference>
<keyword evidence="10" id="KW-1185">Reference proteome</keyword>
<feature type="domain" description="DNA2/NAM7 helicase helicase" evidence="6">
    <location>
        <begin position="365"/>
        <end position="514"/>
    </location>
</feature>
<evidence type="ECO:0000313" key="10">
    <source>
        <dbReference type="Proteomes" id="UP000220251"/>
    </source>
</evidence>
<dbReference type="InterPro" id="IPR011335">
    <property type="entry name" value="Restrct_endonuc-II-like"/>
</dbReference>
<sequence length="1496" mass="170770">MNKSNTSLDPVRKRAKQLFCFLKALIHQRFPTCRQIHEQPFALPLSNLPDHQSIRFLPPYEENEQPLLEIRRPTLFHCPSPPESIQDWLFAGWNDCSQLPQVRETKPTGLVNDNQKAIERFDECPRRIEAFEKWCSVRAVWAEERTRANQALELFDRLYQQFALLEKEGGQLELLVGDGLLNWSLPSGGIHHPILLKRVELKFDPAIPAFTLINSDRPSEIHQSLLMAIDEIDFKLLQARIDELAESEYHPLGGDDTTAFLKTIALSLSPTNGEFLESPAKGEKDHPRMWREPFLFSNRRNTSYGLAVEKILKDIEETTCFPKSLATIAGVYDPSTQFTSDFTHSAEATSCRNDIADILLAKPANAAQINIIRRFNNTGLVHVQGPPGTGKTYTIGNVIGHLLAQGKRILVTSHTEKALRVLKEEVPAPLQSLCVSVLSNDAESRRQLEETINAVNKKLTEQDPDQILSDIKTLKIERESLLVQEQELRGRIKEIINAEYTPLEIDGYELEPSDAARETSETREGNDWIPGAAGLNSQLPITQDELSFLYSTNDKLTQLEELEIQAGLPSIKDIPAPDALAALITEYRALQSNDLRKHKEYWNQINGNYRSLNDLAERLFNEFSQNLIKQTWRPSAIKAGKLGDKSLELWETLCDRIERTSTIAHRLSLQEHLQPTFDDGIIYEDFLEICKQIHTYVCNGNKLGLLTLLMRGNWKNFLQKSRVVSGEPHRKEHFEALGLELELRLARRELAHLWNQLIASHGGKLFAELGSKPEIACQAIIPEIRRCLDWYKKTWSPILRSLGEEGLNWSLIESRVPCKESILADYIQIEEIVAEHLPEIISSELCRRRLHDLESELQAIARLFRESSQGISLRFLQAVQDCDIDAYRISYKHLLQLLDLQPIYEKRQFFLLKIDSIIPSWAAAIQNRIPPHDSPQPPGNLINAWRWLRISSELEKRQKEDFNTLQETLNKCQERIRYVTIELIEKLTWERQIRKVKSKPELKQSLSGWLELQKKILSTRIKTILLKLKKAAKRELEISAEAAPVWIMPLHAITEHFDPASTKFDVVIIDEASQANLTALIPLYMADQAIIVGDHEQTTPEAVGVQQEPIQNLIDIFLQGIPNKELFDLSTSIYDLARRCFGETIVLTEHFRCIPEIIEFSNQLSYDGKILPLREKFSSTLKPSTIAYRVQGTCHRKTNDAEASAIARLILAMTKHPAYENSTIGVISLLGDEQARLIDTKIRAELPAKEYINRRIICGTAAEFQGDARDVIFISLVDSLGDDELSFLRKKGEGAFAGHKKRFNVAASRARDQLWVMHSMDPHSHLKPGDIRRDLILHAQNPQAASCNIQTEITKADSIFEIQVMKFLAQQGYRVKSQWQVGHHRIDLVVVGETNRLAIECDGDRWHPPAKRDEDLARQALLERIGWKFARIRGTCFFRNPVEAMKPIFDKLEDMGIARLGQEPESQVCSNHILVRELELIAWPEKFTENETVLTN</sequence>
<dbReference type="Pfam" id="PF18741">
    <property type="entry name" value="MTES_1575"/>
    <property type="match status" value="1"/>
</dbReference>
<dbReference type="EMBL" id="CWGJ01000010">
    <property type="protein sequence ID" value="CRX37959.1"/>
    <property type="molecule type" value="Genomic_DNA"/>
</dbReference>
<dbReference type="Pfam" id="PF13087">
    <property type="entry name" value="AAA_12"/>
    <property type="match status" value="1"/>
</dbReference>
<evidence type="ECO:0000256" key="5">
    <source>
        <dbReference type="ARBA" id="ARBA00022840"/>
    </source>
</evidence>
<evidence type="ECO:0000256" key="3">
    <source>
        <dbReference type="ARBA" id="ARBA00022801"/>
    </source>
</evidence>
<organism evidence="9 10">
    <name type="scientific">Estrella lausannensis</name>
    <dbReference type="NCBI Taxonomy" id="483423"/>
    <lineage>
        <taxon>Bacteria</taxon>
        <taxon>Pseudomonadati</taxon>
        <taxon>Chlamydiota</taxon>
        <taxon>Chlamydiia</taxon>
        <taxon>Parachlamydiales</taxon>
        <taxon>Candidatus Criblamydiaceae</taxon>
        <taxon>Estrella</taxon>
    </lineage>
</organism>
<dbReference type="InterPro" id="IPR049468">
    <property type="entry name" value="Restrct_endonuc-II-like_dom"/>
</dbReference>
<keyword evidence="5" id="KW-0067">ATP-binding</keyword>
<dbReference type="GO" id="GO:0043139">
    <property type="term" value="F:5'-3' DNA helicase activity"/>
    <property type="evidence" value="ECO:0007669"/>
    <property type="project" value="TreeGrafter"/>
</dbReference>
<dbReference type="Gene3D" id="3.40.50.300">
    <property type="entry name" value="P-loop containing nucleotide triphosphate hydrolases"/>
    <property type="match status" value="3"/>
</dbReference>
<feature type="domain" description="Restriction endonuclease type II-like" evidence="8">
    <location>
        <begin position="1360"/>
        <end position="1452"/>
    </location>
</feature>
<dbReference type="InterPro" id="IPR041677">
    <property type="entry name" value="DNA2/NAM7_AAA_11"/>
</dbReference>
<dbReference type="InterPro" id="IPR041679">
    <property type="entry name" value="DNA2/NAM7-like_C"/>
</dbReference>
<reference evidence="10" key="1">
    <citation type="submission" date="2015-06" db="EMBL/GenBank/DDBJ databases">
        <authorList>
            <person name="Bertelli C."/>
        </authorList>
    </citation>
    <scope>NUCLEOTIDE SEQUENCE [LARGE SCALE GENOMIC DNA]</scope>
    <source>
        <strain evidence="10">CRIB-30</strain>
    </source>
</reference>
<proteinExistence type="inferred from homology"/>
<evidence type="ECO:0000256" key="2">
    <source>
        <dbReference type="ARBA" id="ARBA00022741"/>
    </source>
</evidence>
<dbReference type="InterPro" id="IPR027417">
    <property type="entry name" value="P-loop_NTPase"/>
</dbReference>
<dbReference type="PANTHER" id="PTHR43788">
    <property type="entry name" value="DNA2/NAM7 HELICASE FAMILY MEMBER"/>
    <property type="match status" value="1"/>
</dbReference>
<dbReference type="PANTHER" id="PTHR43788:SF8">
    <property type="entry name" value="DNA-BINDING PROTEIN SMUBP-2"/>
    <property type="match status" value="1"/>
</dbReference>
<dbReference type="RefSeq" id="WP_098037820.1">
    <property type="nucleotide sequence ID" value="NZ_CWGJ01000010.1"/>
</dbReference>
<evidence type="ECO:0000256" key="1">
    <source>
        <dbReference type="ARBA" id="ARBA00007913"/>
    </source>
</evidence>
<dbReference type="SUPFAM" id="SSF52540">
    <property type="entry name" value="P-loop containing nucleoside triphosphate hydrolases"/>
    <property type="match status" value="1"/>
</dbReference>
<evidence type="ECO:0000259" key="7">
    <source>
        <dbReference type="Pfam" id="PF13087"/>
    </source>
</evidence>
<protein>
    <submittedName>
        <fullName evidence="9">DNA helicase</fullName>
    </submittedName>
</protein>